<dbReference type="KEGG" id="surl:BI350_00855"/>
<comment type="catalytic activity">
    <reaction evidence="6 8 9">
        <text>an N-acyl-L-alpha-aminoacyl-tRNA + H2O = an N-acyl-L-amino acid + a tRNA + H(+)</text>
        <dbReference type="Rhea" id="RHEA:54448"/>
        <dbReference type="Rhea" id="RHEA-COMP:10123"/>
        <dbReference type="Rhea" id="RHEA-COMP:13883"/>
        <dbReference type="ChEBI" id="CHEBI:15377"/>
        <dbReference type="ChEBI" id="CHEBI:15378"/>
        <dbReference type="ChEBI" id="CHEBI:59874"/>
        <dbReference type="ChEBI" id="CHEBI:78442"/>
        <dbReference type="ChEBI" id="CHEBI:138191"/>
        <dbReference type="EC" id="3.1.1.29"/>
    </reaction>
</comment>
<keyword evidence="3 8" id="KW-0378">Hydrolase</keyword>
<dbReference type="PANTHER" id="PTHR17224">
    <property type="entry name" value="PEPTIDYL-TRNA HYDROLASE"/>
    <property type="match status" value="1"/>
</dbReference>
<dbReference type="PROSITE" id="PS01196">
    <property type="entry name" value="PEPT_TRNA_HYDROL_2"/>
    <property type="match status" value="1"/>
</dbReference>
<dbReference type="GO" id="GO:0005737">
    <property type="term" value="C:cytoplasm"/>
    <property type="evidence" value="ECO:0007669"/>
    <property type="project" value="UniProtKB-SubCell"/>
</dbReference>
<comment type="function">
    <text evidence="8">Catalyzes the release of premature peptidyl moieties from peptidyl-tRNA molecules trapped in stalled 50S ribosomal subunits, and thus maintains levels of free tRNAs and 50S ribosomes.</text>
</comment>
<evidence type="ECO:0000256" key="1">
    <source>
        <dbReference type="ARBA" id="ARBA00013260"/>
    </source>
</evidence>
<gene>
    <name evidence="8" type="primary">pth</name>
    <name evidence="11" type="ORF">BI350_00855</name>
</gene>
<evidence type="ECO:0000256" key="3">
    <source>
        <dbReference type="ARBA" id="ARBA00022801"/>
    </source>
</evidence>
<comment type="subunit">
    <text evidence="8">Monomer.</text>
</comment>
<keyword evidence="4 8" id="KW-0694">RNA-binding</keyword>
<evidence type="ECO:0000256" key="6">
    <source>
        <dbReference type="ARBA" id="ARBA00048707"/>
    </source>
</evidence>
<feature type="site" description="Discriminates between blocked and unblocked aminoacyl-tRNA" evidence="8">
    <location>
        <position position="9"/>
    </location>
</feature>
<dbReference type="InterPro" id="IPR018171">
    <property type="entry name" value="Pept_tRNA_hydro_CS"/>
</dbReference>
<dbReference type="InterPro" id="IPR001328">
    <property type="entry name" value="Pept_tRNA_hydro"/>
</dbReference>
<evidence type="ECO:0000256" key="9">
    <source>
        <dbReference type="RuleBase" id="RU000673"/>
    </source>
</evidence>
<reference evidence="11 12" key="1">
    <citation type="submission" date="2016-09" db="EMBL/GenBank/DDBJ databases">
        <title>Complete genome sequence of the Lysinibacillus sphaericus LMG 22257, a specie of Bacillus with ureolytic activity that can effectively biodeposit calcium carbonate.</title>
        <authorList>
            <person name="Yan W."/>
        </authorList>
    </citation>
    <scope>NUCLEOTIDE SEQUENCE [LARGE SCALE GENOMIC DNA]</scope>
    <source>
        <strain evidence="11 12">LMG 22257</strain>
    </source>
</reference>
<evidence type="ECO:0000313" key="12">
    <source>
        <dbReference type="Proteomes" id="UP000185746"/>
    </source>
</evidence>
<keyword evidence="8" id="KW-0963">Cytoplasm</keyword>
<proteinExistence type="inferred from homology"/>
<accession>A0A1D8JC85</accession>
<evidence type="ECO:0000256" key="4">
    <source>
        <dbReference type="ARBA" id="ARBA00022884"/>
    </source>
</evidence>
<feature type="binding site" evidence="8">
    <location>
        <position position="14"/>
    </location>
    <ligand>
        <name>tRNA</name>
        <dbReference type="ChEBI" id="CHEBI:17843"/>
    </ligand>
</feature>
<feature type="active site" description="Proton acceptor" evidence="8">
    <location>
        <position position="19"/>
    </location>
</feature>
<evidence type="ECO:0000256" key="2">
    <source>
        <dbReference type="ARBA" id="ARBA00022555"/>
    </source>
</evidence>
<feature type="binding site" evidence="8">
    <location>
        <position position="64"/>
    </location>
    <ligand>
        <name>tRNA</name>
        <dbReference type="ChEBI" id="CHEBI:17843"/>
    </ligand>
</feature>
<dbReference type="EC" id="3.1.1.29" evidence="1 8"/>
<dbReference type="RefSeq" id="WP_075526405.1">
    <property type="nucleotide sequence ID" value="NZ_CP017560.1"/>
</dbReference>
<dbReference type="AlphaFoldDB" id="A0A1D8JC85"/>
<dbReference type="SUPFAM" id="SSF53178">
    <property type="entry name" value="Peptidyl-tRNA hydrolase-like"/>
    <property type="match status" value="1"/>
</dbReference>
<evidence type="ECO:0000313" key="11">
    <source>
        <dbReference type="EMBL" id="AOV06309.1"/>
    </source>
</evidence>
<evidence type="ECO:0000256" key="5">
    <source>
        <dbReference type="ARBA" id="ARBA00038063"/>
    </source>
</evidence>
<dbReference type="FunFam" id="3.40.50.1470:FF:000001">
    <property type="entry name" value="Peptidyl-tRNA hydrolase"/>
    <property type="match status" value="1"/>
</dbReference>
<dbReference type="InterPro" id="IPR036416">
    <property type="entry name" value="Pept_tRNA_hydro_sf"/>
</dbReference>
<keyword evidence="2 8" id="KW-0820">tRNA-binding</keyword>
<sequence>MKMMIGLGNPGKQYESTRHNIGFHVIDELADRLGATSMQSKFNGMYTIIHRPEGKVMLVKPLTYMNLSGECIRPLMDYYNIEVEDIIVLYDDLDFAPGEMKLRQKGSAGGHNGMKSLIAHLGTDKFKRIRLGIGRPTNGMKVSDYVLSTFGKEELPLINEMVDKSADACMDWLQKPFLEVMNNFN</sequence>
<evidence type="ECO:0000256" key="7">
    <source>
        <dbReference type="ARBA" id="ARBA00050038"/>
    </source>
</evidence>
<dbReference type="Gene3D" id="3.40.50.1470">
    <property type="entry name" value="Peptidyl-tRNA hydrolase"/>
    <property type="match status" value="1"/>
</dbReference>
<feature type="binding site" evidence="8">
    <location>
        <position position="112"/>
    </location>
    <ligand>
        <name>tRNA</name>
        <dbReference type="ChEBI" id="CHEBI:17843"/>
    </ligand>
</feature>
<dbReference type="GO" id="GO:0000049">
    <property type="term" value="F:tRNA binding"/>
    <property type="evidence" value="ECO:0007669"/>
    <property type="project" value="UniProtKB-UniRule"/>
</dbReference>
<keyword evidence="12" id="KW-1185">Reference proteome</keyword>
<dbReference type="Pfam" id="PF01195">
    <property type="entry name" value="Pept_tRNA_hydro"/>
    <property type="match status" value="1"/>
</dbReference>
<dbReference type="PANTHER" id="PTHR17224:SF1">
    <property type="entry name" value="PEPTIDYL-TRNA HYDROLASE"/>
    <property type="match status" value="1"/>
</dbReference>
<dbReference type="EMBL" id="CP017560">
    <property type="protein sequence ID" value="AOV06309.1"/>
    <property type="molecule type" value="Genomic_DNA"/>
</dbReference>
<organism evidence="11 12">
    <name type="scientific">Sporosarcina ureilytica</name>
    <dbReference type="NCBI Taxonomy" id="298596"/>
    <lineage>
        <taxon>Bacteria</taxon>
        <taxon>Bacillati</taxon>
        <taxon>Bacillota</taxon>
        <taxon>Bacilli</taxon>
        <taxon>Bacillales</taxon>
        <taxon>Caryophanaceae</taxon>
        <taxon>Sporosarcina</taxon>
    </lineage>
</organism>
<dbReference type="Proteomes" id="UP000185746">
    <property type="component" value="Chromosome"/>
</dbReference>
<dbReference type="PROSITE" id="PS01195">
    <property type="entry name" value="PEPT_TRNA_HYDROL_1"/>
    <property type="match status" value="1"/>
</dbReference>
<evidence type="ECO:0000256" key="8">
    <source>
        <dbReference type="HAMAP-Rule" id="MF_00083"/>
    </source>
</evidence>
<protein>
    <recommendedName>
        <fullName evidence="7 8">Peptidyl-tRNA hydrolase</fullName>
        <shortName evidence="8">Pth</shortName>
        <ecNumber evidence="1 8">3.1.1.29</ecNumber>
    </recommendedName>
</protein>
<comment type="similarity">
    <text evidence="5 8 10">Belongs to the PTH family.</text>
</comment>
<dbReference type="NCBIfam" id="TIGR00447">
    <property type="entry name" value="pth"/>
    <property type="match status" value="1"/>
</dbReference>
<comment type="subcellular location">
    <subcellularLocation>
        <location evidence="8">Cytoplasm</location>
    </subcellularLocation>
</comment>
<feature type="binding site" evidence="8">
    <location>
        <position position="66"/>
    </location>
    <ligand>
        <name>tRNA</name>
        <dbReference type="ChEBI" id="CHEBI:17843"/>
    </ligand>
</feature>
<evidence type="ECO:0000256" key="10">
    <source>
        <dbReference type="RuleBase" id="RU004320"/>
    </source>
</evidence>
<dbReference type="GO" id="GO:0004045">
    <property type="term" value="F:peptidyl-tRNA hydrolase activity"/>
    <property type="evidence" value="ECO:0007669"/>
    <property type="project" value="UniProtKB-UniRule"/>
</dbReference>
<name>A0A1D8JC85_9BACL</name>
<feature type="site" description="Stabilizes the basic form of H active site to accept a proton" evidence="8">
    <location>
        <position position="91"/>
    </location>
</feature>
<dbReference type="HAMAP" id="MF_00083">
    <property type="entry name" value="Pept_tRNA_hydro_bact"/>
    <property type="match status" value="1"/>
</dbReference>
<dbReference type="CDD" id="cd00462">
    <property type="entry name" value="PTH"/>
    <property type="match status" value="1"/>
</dbReference>
<comment type="function">
    <text evidence="8">Hydrolyzes ribosome-free peptidyl-tRNAs (with 1 or more amino acids incorporated), which drop off the ribosome during protein synthesis, or as a result of ribosome stalling.</text>
</comment>
<dbReference type="GO" id="GO:0072344">
    <property type="term" value="P:rescue of stalled ribosome"/>
    <property type="evidence" value="ECO:0007669"/>
    <property type="project" value="UniProtKB-UniRule"/>
</dbReference>
<dbReference type="GO" id="GO:0006515">
    <property type="term" value="P:protein quality control for misfolded or incompletely synthesized proteins"/>
    <property type="evidence" value="ECO:0007669"/>
    <property type="project" value="UniProtKB-UniRule"/>
</dbReference>